<accession>A0AB34IW50</accession>
<dbReference type="InterPro" id="IPR015421">
    <property type="entry name" value="PyrdxlP-dep_Trfase_major"/>
</dbReference>
<keyword evidence="3 4" id="KW-0663">Pyridoxal phosphate</keyword>
<dbReference type="GO" id="GO:0005737">
    <property type="term" value="C:cytoplasm"/>
    <property type="evidence" value="ECO:0007669"/>
    <property type="project" value="UniProtKB-SubCell"/>
</dbReference>
<dbReference type="GO" id="GO:0043420">
    <property type="term" value="P:anthranilate metabolic process"/>
    <property type="evidence" value="ECO:0007669"/>
    <property type="project" value="UniProtKB-UniRule"/>
</dbReference>
<evidence type="ECO:0000313" key="8">
    <source>
        <dbReference type="Proteomes" id="UP001515480"/>
    </source>
</evidence>
<keyword evidence="6" id="KW-0732">Signal</keyword>
<name>A0AB34IW50_PRYPA</name>
<comment type="pathway">
    <text evidence="4 5">Cofactor biosynthesis; NAD(+) biosynthesis; quinolinate from L-kynurenine: step 2/3.</text>
</comment>
<dbReference type="SUPFAM" id="SSF53383">
    <property type="entry name" value="PLP-dependent transferases"/>
    <property type="match status" value="1"/>
</dbReference>
<dbReference type="InterPro" id="IPR010111">
    <property type="entry name" value="Kynureninase"/>
</dbReference>
<sequence length="466" mass="50103">MARALASSLALPLDSAALAAELDARDPLRAFREEFHLPTGGDGAPLLYFCGNSLGLQPKATDGAVAAELRKWACRGVHGHFEGALPWATCEEALPALLADVVGAARPAVEVAAMNSLTVNLHLLMAAFYRPAAGRAAILIEGSAFPSDRYAVASQIEHHGYDPSEWLIEVMPRSDDHLFHTEDILAAIEKHRGRLALVLLGGVNYLNGQVLDMPRIAEHMRESNARAEAAGEPAVPLGLDLAHAVGNVPLALHEWGVDFAAWCSYKYLNGGAGGLAGLFVHEKHARDREKYPRLAGWWGVPFSRRFAMAHAFECADGAAGFGVSNVNPLMVACVHASLKTLERAGGVAATRRKSVLLTGYLEALLQERGLTAARDGSPPLVQQVTPADEAQRGCQISLRVLPPPHRAANPPTMRDLEQLLAAHGVVTDAREPDIVRISPVPLYNSFAEVYQCVGVLQKCLHELMKE</sequence>
<dbReference type="Pfam" id="PF22580">
    <property type="entry name" value="KYNU_C"/>
    <property type="match status" value="1"/>
</dbReference>
<dbReference type="HAMAP" id="MF_01970">
    <property type="entry name" value="Kynureninase"/>
    <property type="match status" value="1"/>
</dbReference>
<evidence type="ECO:0000256" key="2">
    <source>
        <dbReference type="ARBA" id="ARBA00022801"/>
    </source>
</evidence>
<comment type="catalytic activity">
    <reaction evidence="5">
        <text>3-hydroxy-L-kynurenine + H2O = 3-hydroxyanthranilate + L-alanine + H(+)</text>
        <dbReference type="Rhea" id="RHEA:25143"/>
        <dbReference type="ChEBI" id="CHEBI:15377"/>
        <dbReference type="ChEBI" id="CHEBI:15378"/>
        <dbReference type="ChEBI" id="CHEBI:36559"/>
        <dbReference type="ChEBI" id="CHEBI:57972"/>
        <dbReference type="ChEBI" id="CHEBI:58125"/>
        <dbReference type="EC" id="3.7.1.3"/>
    </reaction>
</comment>
<feature type="binding site" evidence="4">
    <location>
        <begin position="145"/>
        <end position="148"/>
    </location>
    <ligand>
        <name>pyridoxal 5'-phosphate</name>
        <dbReference type="ChEBI" id="CHEBI:597326"/>
    </ligand>
</feature>
<keyword evidence="8" id="KW-1185">Reference proteome</keyword>
<comment type="catalytic activity">
    <reaction evidence="4 5">
        <text>L-kynurenine + H2O = anthranilate + L-alanine + H(+)</text>
        <dbReference type="Rhea" id="RHEA:16813"/>
        <dbReference type="ChEBI" id="CHEBI:15377"/>
        <dbReference type="ChEBI" id="CHEBI:15378"/>
        <dbReference type="ChEBI" id="CHEBI:16567"/>
        <dbReference type="ChEBI" id="CHEBI:57959"/>
        <dbReference type="ChEBI" id="CHEBI:57972"/>
        <dbReference type="EC" id="3.7.1.3"/>
    </reaction>
</comment>
<evidence type="ECO:0000256" key="1">
    <source>
        <dbReference type="ARBA" id="ARBA00022642"/>
    </source>
</evidence>
<evidence type="ECO:0000256" key="4">
    <source>
        <dbReference type="HAMAP-Rule" id="MF_03017"/>
    </source>
</evidence>
<dbReference type="InterPro" id="IPR015422">
    <property type="entry name" value="PyrdxlP-dep_Trfase_small"/>
</dbReference>
<dbReference type="GO" id="GO:0030170">
    <property type="term" value="F:pyridoxal phosphate binding"/>
    <property type="evidence" value="ECO:0007669"/>
    <property type="project" value="UniProtKB-UniRule"/>
</dbReference>
<organism evidence="7 8">
    <name type="scientific">Prymnesium parvum</name>
    <name type="common">Toxic golden alga</name>
    <dbReference type="NCBI Taxonomy" id="97485"/>
    <lineage>
        <taxon>Eukaryota</taxon>
        <taxon>Haptista</taxon>
        <taxon>Haptophyta</taxon>
        <taxon>Prymnesiophyceae</taxon>
        <taxon>Prymnesiales</taxon>
        <taxon>Prymnesiaceae</taxon>
        <taxon>Prymnesium</taxon>
    </lineage>
</organism>
<comment type="subcellular location">
    <subcellularLocation>
        <location evidence="4 5">Cytoplasm</location>
    </subcellularLocation>
</comment>
<evidence type="ECO:0000256" key="6">
    <source>
        <dbReference type="SAM" id="SignalP"/>
    </source>
</evidence>
<dbReference type="PANTHER" id="PTHR14084">
    <property type="entry name" value="KYNURENINASE"/>
    <property type="match status" value="1"/>
</dbReference>
<feature type="binding site" evidence="4">
    <location>
        <position position="243"/>
    </location>
    <ligand>
        <name>pyridoxal 5'-phosphate</name>
        <dbReference type="ChEBI" id="CHEBI:597326"/>
    </ligand>
</feature>
<dbReference type="GO" id="GO:0030429">
    <property type="term" value="F:kynureninase activity"/>
    <property type="evidence" value="ECO:0007669"/>
    <property type="project" value="UniProtKB-UniRule"/>
</dbReference>
<feature type="chain" id="PRO_5044243116" description="Kynureninase" evidence="6">
    <location>
        <begin position="20"/>
        <end position="466"/>
    </location>
</feature>
<keyword evidence="4 5" id="KW-0963">Cytoplasm</keyword>
<feature type="binding site" evidence="4">
    <location>
        <position position="117"/>
    </location>
    <ligand>
        <name>pyridoxal 5'-phosphate</name>
        <dbReference type="ChEBI" id="CHEBI:597326"/>
    </ligand>
</feature>
<dbReference type="NCBIfam" id="TIGR01814">
    <property type="entry name" value="kynureninase"/>
    <property type="match status" value="1"/>
</dbReference>
<feature type="binding site" evidence="4">
    <location>
        <position position="240"/>
    </location>
    <ligand>
        <name>pyridoxal 5'-phosphate</name>
        <dbReference type="ChEBI" id="CHEBI:597326"/>
    </ligand>
</feature>
<evidence type="ECO:0000313" key="7">
    <source>
        <dbReference type="EMBL" id="KAL1507243.1"/>
    </source>
</evidence>
<keyword evidence="2 4" id="KW-0378">Hydrolase</keyword>
<evidence type="ECO:0000256" key="5">
    <source>
        <dbReference type="PIRNR" id="PIRNR038800"/>
    </source>
</evidence>
<feature type="binding site" evidence="4">
    <location>
        <position position="265"/>
    </location>
    <ligand>
        <name>pyridoxal 5'-phosphate</name>
        <dbReference type="ChEBI" id="CHEBI:597326"/>
    </ligand>
</feature>
<feature type="modified residue" description="N6-(pyridoxal phosphate)lysine" evidence="4">
    <location>
        <position position="266"/>
    </location>
</feature>
<feature type="binding site" evidence="4">
    <location>
        <position position="297"/>
    </location>
    <ligand>
        <name>pyridoxal 5'-phosphate</name>
        <dbReference type="ChEBI" id="CHEBI:597326"/>
    </ligand>
</feature>
<comment type="pathway">
    <text evidence="4 5">Amino-acid degradation; L-kynurenine degradation; L-alanine and anthranilate from L-kynurenine: step 1/1.</text>
</comment>
<dbReference type="GO" id="GO:0097053">
    <property type="term" value="P:L-kynurenine catabolic process"/>
    <property type="evidence" value="ECO:0007669"/>
    <property type="project" value="UniProtKB-UniRule"/>
</dbReference>
<comment type="caution">
    <text evidence="7">The sequence shown here is derived from an EMBL/GenBank/DDBJ whole genome shotgun (WGS) entry which is preliminary data.</text>
</comment>
<dbReference type="EMBL" id="JBGBPQ010000018">
    <property type="protein sequence ID" value="KAL1507243.1"/>
    <property type="molecule type" value="Genomic_DNA"/>
</dbReference>
<feature type="binding site" evidence="4">
    <location>
        <position position="325"/>
    </location>
    <ligand>
        <name>pyridoxal 5'-phosphate</name>
        <dbReference type="ChEBI" id="CHEBI:597326"/>
    </ligand>
</feature>
<dbReference type="GO" id="GO:0019805">
    <property type="term" value="P:quinolinate biosynthetic process"/>
    <property type="evidence" value="ECO:0007669"/>
    <property type="project" value="UniProtKB-UniRule"/>
</dbReference>
<dbReference type="AlphaFoldDB" id="A0AB34IW50"/>
<dbReference type="PANTHER" id="PTHR14084:SF0">
    <property type="entry name" value="KYNURENINASE"/>
    <property type="match status" value="1"/>
</dbReference>
<comment type="similarity">
    <text evidence="4 5">Belongs to the kynureninase family.</text>
</comment>
<dbReference type="PIRSF" id="PIRSF038800">
    <property type="entry name" value="KYNU"/>
    <property type="match status" value="1"/>
</dbReference>
<evidence type="ECO:0000256" key="3">
    <source>
        <dbReference type="ARBA" id="ARBA00022898"/>
    </source>
</evidence>
<feature type="binding site" evidence="4">
    <location>
        <position position="118"/>
    </location>
    <ligand>
        <name>pyridoxal 5'-phosphate</name>
        <dbReference type="ChEBI" id="CHEBI:597326"/>
    </ligand>
</feature>
<proteinExistence type="inferred from homology"/>
<dbReference type="Gene3D" id="3.40.640.10">
    <property type="entry name" value="Type I PLP-dependent aspartate aminotransferase-like (Major domain)"/>
    <property type="match status" value="1"/>
</dbReference>
<protein>
    <recommendedName>
        <fullName evidence="4 5">Kynureninase</fullName>
        <ecNumber evidence="4 5">3.7.1.3</ecNumber>
    </recommendedName>
    <alternativeName>
        <fullName evidence="4">L-kynurenine hydrolase</fullName>
    </alternativeName>
</protein>
<dbReference type="InterPro" id="IPR015424">
    <property type="entry name" value="PyrdxlP-dep_Trfase"/>
</dbReference>
<comment type="function">
    <text evidence="4 5">Catalyzes the cleavage of L-kynurenine (L-Kyn) and L-3-hydroxykynurenine (L-3OHKyn) into anthranilic acid (AA) and 3-hydroxyanthranilic acid (3-OHAA), respectively.</text>
</comment>
<reference evidence="7 8" key="1">
    <citation type="journal article" date="2024" name="Science">
        <title>Giant polyketide synthase enzymes in the biosynthesis of giant marine polyether toxins.</title>
        <authorList>
            <person name="Fallon T.R."/>
            <person name="Shende V.V."/>
            <person name="Wierzbicki I.H."/>
            <person name="Pendleton A.L."/>
            <person name="Watervoot N.F."/>
            <person name="Auber R.P."/>
            <person name="Gonzalez D.J."/>
            <person name="Wisecaver J.H."/>
            <person name="Moore B.S."/>
        </authorList>
    </citation>
    <scope>NUCLEOTIDE SEQUENCE [LARGE SCALE GENOMIC DNA]</scope>
    <source>
        <strain evidence="7 8">12B1</strain>
    </source>
</reference>
<dbReference type="GO" id="GO:0034354">
    <property type="term" value="P:'de novo' NAD+ biosynthetic process from L-tryptophan"/>
    <property type="evidence" value="ECO:0007669"/>
    <property type="project" value="UniProtKB-UniRule"/>
</dbReference>
<comment type="subunit">
    <text evidence="4 5">Homodimer.</text>
</comment>
<dbReference type="Proteomes" id="UP001515480">
    <property type="component" value="Unassembled WGS sequence"/>
</dbReference>
<dbReference type="EC" id="3.7.1.3" evidence="4 5"/>
<gene>
    <name evidence="4" type="primary">KYNU</name>
    <name evidence="7" type="ORF">AB1Y20_008092</name>
</gene>
<feature type="signal peptide" evidence="6">
    <location>
        <begin position="1"/>
        <end position="19"/>
    </location>
</feature>
<keyword evidence="1 4" id="KW-0662">Pyridine nucleotide biosynthesis</keyword>
<comment type="cofactor">
    <cofactor evidence="4 5">
        <name>pyridoxal 5'-phosphate</name>
        <dbReference type="ChEBI" id="CHEBI:597326"/>
    </cofactor>
</comment>
<dbReference type="Gene3D" id="3.90.1150.10">
    <property type="entry name" value="Aspartate Aminotransferase, domain 1"/>
    <property type="match status" value="1"/>
</dbReference>
<comment type="caution">
    <text evidence="4">Lacks conserved residue(s) required for the propagation of feature annotation.</text>
</comment>
<dbReference type="GO" id="GO:0019441">
    <property type="term" value="P:L-tryptophan catabolic process to kynurenine"/>
    <property type="evidence" value="ECO:0007669"/>
    <property type="project" value="TreeGrafter"/>
</dbReference>